<comment type="caution">
    <text evidence="1">The sequence shown here is derived from an EMBL/GenBank/DDBJ whole genome shotgun (WGS) entry which is preliminary data.</text>
</comment>
<accession>A0A5B6W3J0</accession>
<sequence length="74" mass="8699">MAFKLHMICFSALRDVKIPPGPRLLILDHIQSIKREARAPWLNFYYRASSEQRGYFGTMTKFNYNNNDSFAALR</sequence>
<proteinExistence type="predicted"/>
<evidence type="ECO:0000313" key="2">
    <source>
        <dbReference type="Proteomes" id="UP000325315"/>
    </source>
</evidence>
<organism evidence="1 2">
    <name type="scientific">Gossypium australe</name>
    <dbReference type="NCBI Taxonomy" id="47621"/>
    <lineage>
        <taxon>Eukaryota</taxon>
        <taxon>Viridiplantae</taxon>
        <taxon>Streptophyta</taxon>
        <taxon>Embryophyta</taxon>
        <taxon>Tracheophyta</taxon>
        <taxon>Spermatophyta</taxon>
        <taxon>Magnoliopsida</taxon>
        <taxon>eudicotyledons</taxon>
        <taxon>Gunneridae</taxon>
        <taxon>Pentapetalae</taxon>
        <taxon>rosids</taxon>
        <taxon>malvids</taxon>
        <taxon>Malvales</taxon>
        <taxon>Malvaceae</taxon>
        <taxon>Malvoideae</taxon>
        <taxon>Gossypium</taxon>
    </lineage>
</organism>
<name>A0A5B6W3J0_9ROSI</name>
<dbReference type="OrthoDB" id="1825231at2759"/>
<protein>
    <submittedName>
        <fullName evidence="1">Mitochondrial inner membrane translocase subunit Tim17/Tim22/Tim23/peroxisomal protein PMP24</fullName>
    </submittedName>
</protein>
<gene>
    <name evidence="1" type="ORF">EPI10_026046</name>
</gene>
<dbReference type="EMBL" id="SMMG02000005">
    <property type="protein sequence ID" value="KAA3475926.1"/>
    <property type="molecule type" value="Genomic_DNA"/>
</dbReference>
<evidence type="ECO:0000313" key="1">
    <source>
        <dbReference type="EMBL" id="KAA3475926.1"/>
    </source>
</evidence>
<keyword evidence="2" id="KW-1185">Reference proteome</keyword>
<dbReference type="Proteomes" id="UP000325315">
    <property type="component" value="Unassembled WGS sequence"/>
</dbReference>
<dbReference type="AlphaFoldDB" id="A0A5B6W3J0"/>
<reference evidence="1" key="1">
    <citation type="submission" date="2019-08" db="EMBL/GenBank/DDBJ databases">
        <authorList>
            <person name="Liu F."/>
        </authorList>
    </citation>
    <scope>NUCLEOTIDE SEQUENCE [LARGE SCALE GENOMIC DNA]</scope>
    <source>
        <strain evidence="1">PA1801</strain>
        <tissue evidence="1">Leaf</tissue>
    </source>
</reference>